<organism evidence="6 7">
    <name type="scientific">Pseudomonas fluorescens</name>
    <dbReference type="NCBI Taxonomy" id="294"/>
    <lineage>
        <taxon>Bacteria</taxon>
        <taxon>Pseudomonadati</taxon>
        <taxon>Pseudomonadota</taxon>
        <taxon>Gammaproteobacteria</taxon>
        <taxon>Pseudomonadales</taxon>
        <taxon>Pseudomonadaceae</taxon>
        <taxon>Pseudomonas</taxon>
    </lineage>
</organism>
<evidence type="ECO:0000259" key="5">
    <source>
        <dbReference type="PROSITE" id="PS51078"/>
    </source>
</evidence>
<feature type="domain" description="HTH iclR-type" evidence="4">
    <location>
        <begin position="18"/>
        <end position="80"/>
    </location>
</feature>
<dbReference type="AlphaFoldDB" id="A0A327N7S5"/>
<dbReference type="SUPFAM" id="SSF46785">
    <property type="entry name" value="Winged helix' DNA-binding domain"/>
    <property type="match status" value="1"/>
</dbReference>
<evidence type="ECO:0000256" key="1">
    <source>
        <dbReference type="ARBA" id="ARBA00023015"/>
    </source>
</evidence>
<dbReference type="Gene3D" id="1.10.10.10">
    <property type="entry name" value="Winged helix-like DNA-binding domain superfamily/Winged helix DNA-binding domain"/>
    <property type="match status" value="1"/>
</dbReference>
<dbReference type="SMART" id="SM00346">
    <property type="entry name" value="HTH_ICLR"/>
    <property type="match status" value="1"/>
</dbReference>
<dbReference type="SUPFAM" id="SSF55781">
    <property type="entry name" value="GAF domain-like"/>
    <property type="match status" value="1"/>
</dbReference>
<dbReference type="RefSeq" id="WP_111282474.1">
    <property type="nucleotide sequence ID" value="NZ_QLIN01000003.1"/>
</dbReference>
<dbReference type="InterPro" id="IPR036388">
    <property type="entry name" value="WH-like_DNA-bd_sf"/>
</dbReference>
<protein>
    <submittedName>
        <fullName evidence="6">IclR family transcriptional regulator</fullName>
    </submittedName>
</protein>
<dbReference type="Proteomes" id="UP000249493">
    <property type="component" value="Unassembled WGS sequence"/>
</dbReference>
<dbReference type="PANTHER" id="PTHR30136">
    <property type="entry name" value="HELIX-TURN-HELIX TRANSCRIPTIONAL REGULATOR, ICLR FAMILY"/>
    <property type="match status" value="1"/>
</dbReference>
<dbReference type="InterPro" id="IPR036390">
    <property type="entry name" value="WH_DNA-bd_sf"/>
</dbReference>
<evidence type="ECO:0000259" key="4">
    <source>
        <dbReference type="PROSITE" id="PS51077"/>
    </source>
</evidence>
<gene>
    <name evidence="6" type="ORF">DOZ80_10525</name>
</gene>
<proteinExistence type="predicted"/>
<evidence type="ECO:0000313" key="7">
    <source>
        <dbReference type="Proteomes" id="UP000249493"/>
    </source>
</evidence>
<dbReference type="PANTHER" id="PTHR30136:SF35">
    <property type="entry name" value="HTH-TYPE TRANSCRIPTIONAL REGULATOR RV1719"/>
    <property type="match status" value="1"/>
</dbReference>
<keyword evidence="1" id="KW-0805">Transcription regulation</keyword>
<dbReference type="EMBL" id="QLIN01000003">
    <property type="protein sequence ID" value="RAI70895.1"/>
    <property type="molecule type" value="Genomic_DNA"/>
</dbReference>
<dbReference type="GO" id="GO:0003700">
    <property type="term" value="F:DNA-binding transcription factor activity"/>
    <property type="evidence" value="ECO:0007669"/>
    <property type="project" value="TreeGrafter"/>
</dbReference>
<evidence type="ECO:0000313" key="6">
    <source>
        <dbReference type="EMBL" id="RAI70895.1"/>
    </source>
</evidence>
<keyword evidence="2" id="KW-0238">DNA-binding</keyword>
<evidence type="ECO:0000256" key="3">
    <source>
        <dbReference type="ARBA" id="ARBA00023163"/>
    </source>
</evidence>
<dbReference type="InterPro" id="IPR005471">
    <property type="entry name" value="Tscrpt_reg_IclR_N"/>
</dbReference>
<name>A0A327N7S5_PSEFL</name>
<dbReference type="InterPro" id="IPR014757">
    <property type="entry name" value="Tscrpt_reg_IclR_C"/>
</dbReference>
<dbReference type="Gene3D" id="3.30.450.40">
    <property type="match status" value="1"/>
</dbReference>
<dbReference type="InterPro" id="IPR050707">
    <property type="entry name" value="HTH_MetabolicPath_Reg"/>
</dbReference>
<sequence length="258" mass="27691">MSNAKDNVENDAGRSGGIQVIARASAVMRALGSNPKGLTLTAIAQHVGLARSTVQRIIAALEEEQLVEPARPGNGFRLGPALAQLIHQTHTDIISIARKSLESLSEHLAESVTLSCISGRQNIIIDRVVAERELRVVIPMGQSMPMYATSDGKALLSTIPNEQVREWLGPSLDKLTDTTLDMEGLLAQLNEIRRTGFATAHEEHLVGISACSILVPTFMGPHAVTVVAPTSRFNTHIESFKTALEECKANISLFAGGQ</sequence>
<accession>A0A327N7S5</accession>
<dbReference type="InterPro" id="IPR029016">
    <property type="entry name" value="GAF-like_dom_sf"/>
</dbReference>
<evidence type="ECO:0000256" key="2">
    <source>
        <dbReference type="ARBA" id="ARBA00023125"/>
    </source>
</evidence>
<dbReference type="PROSITE" id="PS51078">
    <property type="entry name" value="ICLR_ED"/>
    <property type="match status" value="1"/>
</dbReference>
<dbReference type="GO" id="GO:0003677">
    <property type="term" value="F:DNA binding"/>
    <property type="evidence" value="ECO:0007669"/>
    <property type="project" value="UniProtKB-KW"/>
</dbReference>
<keyword evidence="3" id="KW-0804">Transcription</keyword>
<dbReference type="Pfam" id="PF09339">
    <property type="entry name" value="HTH_IclR"/>
    <property type="match status" value="1"/>
</dbReference>
<dbReference type="Pfam" id="PF01614">
    <property type="entry name" value="IclR_C"/>
    <property type="match status" value="1"/>
</dbReference>
<dbReference type="PROSITE" id="PS51077">
    <property type="entry name" value="HTH_ICLR"/>
    <property type="match status" value="1"/>
</dbReference>
<feature type="domain" description="IclR-ED" evidence="5">
    <location>
        <begin position="74"/>
        <end position="258"/>
    </location>
</feature>
<reference evidence="6 7" key="1">
    <citation type="submission" date="2018-06" db="EMBL/GenBank/DDBJ databases">
        <authorList>
            <person name="Zhirakovskaya E."/>
        </authorList>
    </citation>
    <scope>NUCLEOTIDE SEQUENCE [LARGE SCALE GENOMIC DNA]</scope>
    <source>
        <strain evidence="6 7">LY3</strain>
    </source>
</reference>
<comment type="caution">
    <text evidence="6">The sequence shown here is derived from an EMBL/GenBank/DDBJ whole genome shotgun (WGS) entry which is preliminary data.</text>
</comment>
<dbReference type="GO" id="GO:0045892">
    <property type="term" value="P:negative regulation of DNA-templated transcription"/>
    <property type="evidence" value="ECO:0007669"/>
    <property type="project" value="TreeGrafter"/>
</dbReference>